<dbReference type="GO" id="GO:0006402">
    <property type="term" value="P:mRNA catabolic process"/>
    <property type="evidence" value="ECO:0007669"/>
    <property type="project" value="TreeGrafter"/>
</dbReference>
<evidence type="ECO:0000256" key="4">
    <source>
        <dbReference type="ARBA" id="ARBA00022801"/>
    </source>
</evidence>
<dbReference type="GO" id="GO:0008859">
    <property type="term" value="F:exoribonuclease II activity"/>
    <property type="evidence" value="ECO:0007669"/>
    <property type="project" value="UniProtKB-UniRule"/>
</dbReference>
<evidence type="ECO:0000256" key="1">
    <source>
        <dbReference type="ARBA" id="ARBA00001849"/>
    </source>
</evidence>
<keyword evidence="3 7" id="KW-0540">Nuclease</keyword>
<evidence type="ECO:0000256" key="3">
    <source>
        <dbReference type="ARBA" id="ARBA00022722"/>
    </source>
</evidence>
<comment type="similarity">
    <text evidence="7">Belongs to the RNR ribonuclease family. RNase R subfamily.</text>
</comment>
<reference evidence="10" key="1">
    <citation type="submission" date="2017-08" db="EMBL/GenBank/DDBJ databases">
        <title>A dynamic microbial community with high functional redundancy inhabits the cold, oxic subseafloor aquifer.</title>
        <authorList>
            <person name="Tully B.J."/>
            <person name="Wheat C.G."/>
            <person name="Glazer B.T."/>
            <person name="Huber J.A."/>
        </authorList>
    </citation>
    <scope>NUCLEOTIDE SEQUENCE [LARGE SCALE GENOMIC DNA]</scope>
</reference>
<dbReference type="SUPFAM" id="SSF50249">
    <property type="entry name" value="Nucleic acid-binding proteins"/>
    <property type="match status" value="2"/>
</dbReference>
<proteinExistence type="inferred from homology"/>
<evidence type="ECO:0000259" key="8">
    <source>
        <dbReference type="PROSITE" id="PS50126"/>
    </source>
</evidence>
<gene>
    <name evidence="7" type="primary">rnr</name>
    <name evidence="9" type="ORF">COB67_04065</name>
</gene>
<comment type="catalytic activity">
    <reaction evidence="1 7">
        <text>Exonucleolytic cleavage in the 3'- to 5'-direction to yield nucleoside 5'-phosphates.</text>
        <dbReference type="EC" id="3.1.13.1"/>
    </reaction>
</comment>
<dbReference type="Pfam" id="PF00773">
    <property type="entry name" value="RNB"/>
    <property type="match status" value="1"/>
</dbReference>
<dbReference type="EMBL" id="NVSR01000014">
    <property type="protein sequence ID" value="PCI29438.1"/>
    <property type="molecule type" value="Genomic_DNA"/>
</dbReference>
<comment type="function">
    <text evidence="7">3'-5' exoribonuclease that releases 5'-nucleoside monophosphates and is involved in maturation of structured RNAs.</text>
</comment>
<keyword evidence="2 7" id="KW-0963">Cytoplasm</keyword>
<evidence type="ECO:0000256" key="5">
    <source>
        <dbReference type="ARBA" id="ARBA00022839"/>
    </source>
</evidence>
<dbReference type="InterPro" id="IPR003029">
    <property type="entry name" value="S1_domain"/>
</dbReference>
<dbReference type="InterPro" id="IPR012340">
    <property type="entry name" value="NA-bd_OB-fold"/>
</dbReference>
<organism evidence="9 10">
    <name type="scientific">SAR324 cluster bacterium</name>
    <dbReference type="NCBI Taxonomy" id="2024889"/>
    <lineage>
        <taxon>Bacteria</taxon>
        <taxon>Deltaproteobacteria</taxon>
        <taxon>SAR324 cluster</taxon>
    </lineage>
</organism>
<accession>A0A2A4T7D0</accession>
<evidence type="ECO:0000256" key="7">
    <source>
        <dbReference type="HAMAP-Rule" id="MF_01895"/>
    </source>
</evidence>
<dbReference type="SMART" id="SM00955">
    <property type="entry name" value="RNB"/>
    <property type="match status" value="1"/>
</dbReference>
<dbReference type="InterPro" id="IPR050180">
    <property type="entry name" value="RNR_Ribonuclease"/>
</dbReference>
<dbReference type="AlphaFoldDB" id="A0A2A4T7D0"/>
<comment type="caution">
    <text evidence="9">The sequence shown here is derived from an EMBL/GenBank/DDBJ whole genome shotgun (WGS) entry which is preliminary data.</text>
</comment>
<sequence length="715" mass="82106">MKVTTGNVQRILESIAPDGLSVNELLAALGQKKAKKASVRKCLKKIAQRANCKKRDNRYFLVAGKPQKIPVVQARSPRRSRQGSPQGIFLFEDGKGFIRDLQNNELYPLSPKEQGALFHGDEVRFALSKGKKDARRIEILQVTDRKTKVLRGTVSFKKRALMFTPSSSHFPHQFLVKKASVGKTIPEGEVQLEITRYPGLKSSPEGRLLLRQSPQINEEEAILKILSDFSVATHFPPAVLDACEKFPQAVRLNKKEKRQDLRDLPFVTIDGEDARDFDDAIYGQREGQGYRIWISIADVADYVSKGSKIDKEAFSRSTSVYLPGRVYPMLPEALSNGVCSLREGVNRKTLTCEILLDEQGLPLEAKVYESMIKNVCRLTYNQVDHLFEKKELIVKPSLLFLKEKLLLYREIADKMGQQRRQRGSIDFSLPDCSFTYDENQKIIDISKSYQSEAMKLIEQFMLEANENVGQFCDKNYIPIIWRNHAPPLEEKIRSLKQLFWNCRIKIPSLETSRDYNQALLNIKSSAYRDVLEYSLLRTMSQARYETERLGHFGLAATHYCHFTSPIRRYPDLIVHRALKAHLHEKSVSLVPESIAEQNSQKERLAVKAERKALKLKKLLFIAERIGDVFSVKISGLHWKGIFAEIDHPYVEGFIPFKSLTDDHYIFDENNQWVMGKRQKRQLMVGDECQVIMSRVDFANLSPEFEWISWTGEQKN</sequence>
<dbReference type="InterPro" id="IPR004476">
    <property type="entry name" value="RNase_II/RNase_R"/>
</dbReference>
<dbReference type="HAMAP" id="MF_01895">
    <property type="entry name" value="RNase_R"/>
    <property type="match status" value="1"/>
</dbReference>
<dbReference type="PROSITE" id="PS50126">
    <property type="entry name" value="S1"/>
    <property type="match status" value="1"/>
</dbReference>
<dbReference type="Gene3D" id="2.40.50.140">
    <property type="entry name" value="Nucleic acid-binding proteins"/>
    <property type="match status" value="1"/>
</dbReference>
<dbReference type="PANTHER" id="PTHR23355:SF9">
    <property type="entry name" value="DIS3-LIKE EXONUCLEASE 2"/>
    <property type="match status" value="1"/>
</dbReference>
<dbReference type="GO" id="GO:0003723">
    <property type="term" value="F:RNA binding"/>
    <property type="evidence" value="ECO:0007669"/>
    <property type="project" value="UniProtKB-UniRule"/>
</dbReference>
<keyword evidence="5 7" id="KW-0269">Exonuclease</keyword>
<evidence type="ECO:0000313" key="10">
    <source>
        <dbReference type="Proteomes" id="UP000218113"/>
    </source>
</evidence>
<name>A0A2A4T7D0_9DELT</name>
<keyword evidence="4 7" id="KW-0378">Hydrolase</keyword>
<evidence type="ECO:0000256" key="2">
    <source>
        <dbReference type="ARBA" id="ARBA00022490"/>
    </source>
</evidence>
<dbReference type="NCBIfam" id="TIGR00358">
    <property type="entry name" value="3_prime_RNase"/>
    <property type="match status" value="1"/>
</dbReference>
<dbReference type="Proteomes" id="UP000218113">
    <property type="component" value="Unassembled WGS sequence"/>
</dbReference>
<protein>
    <recommendedName>
        <fullName evidence="7">Ribonuclease R</fullName>
        <shortName evidence="7">RNase R</shortName>
        <ecNumber evidence="7">3.1.13.1</ecNumber>
    </recommendedName>
</protein>
<keyword evidence="6 7" id="KW-0694">RNA-binding</keyword>
<comment type="subcellular location">
    <subcellularLocation>
        <location evidence="7">Cytoplasm</location>
    </subcellularLocation>
</comment>
<feature type="domain" description="S1 motif" evidence="8">
    <location>
        <begin position="626"/>
        <end position="695"/>
    </location>
</feature>
<dbReference type="InterPro" id="IPR001900">
    <property type="entry name" value="RNase_II/R"/>
</dbReference>
<evidence type="ECO:0000256" key="6">
    <source>
        <dbReference type="ARBA" id="ARBA00022884"/>
    </source>
</evidence>
<dbReference type="EC" id="3.1.13.1" evidence="7"/>
<dbReference type="PANTHER" id="PTHR23355">
    <property type="entry name" value="RIBONUCLEASE"/>
    <property type="match status" value="1"/>
</dbReference>
<dbReference type="InterPro" id="IPR011805">
    <property type="entry name" value="RNase_R"/>
</dbReference>
<dbReference type="GO" id="GO:0005829">
    <property type="term" value="C:cytosol"/>
    <property type="evidence" value="ECO:0007669"/>
    <property type="project" value="TreeGrafter"/>
</dbReference>
<evidence type="ECO:0000313" key="9">
    <source>
        <dbReference type="EMBL" id="PCI29438.1"/>
    </source>
</evidence>